<dbReference type="EMBL" id="BARU01003282">
    <property type="protein sequence ID" value="GAH22263.1"/>
    <property type="molecule type" value="Genomic_DNA"/>
</dbReference>
<feature type="non-terminal residue" evidence="4">
    <location>
        <position position="265"/>
    </location>
</feature>
<evidence type="ECO:0000256" key="2">
    <source>
        <dbReference type="ARBA" id="ARBA00022448"/>
    </source>
</evidence>
<comment type="caution">
    <text evidence="4">The sequence shown here is derived from an EMBL/GenBank/DDBJ whole genome shotgun (WGS) entry which is preliminary data.</text>
</comment>
<dbReference type="PANTHER" id="PTHR33376:SF7">
    <property type="entry name" value="C4-DICARBOXYLATE-BINDING PROTEIN DCTB"/>
    <property type="match status" value="1"/>
</dbReference>
<name>X1FNA3_9ZZZZ</name>
<sequence length="265" mass="29486">MKSISFLKSIYKLGILFLLLSLIFGLAIMPALSAEKGPIKMVIAHHFPASLEDNEVQLSMVRFKNLVEAATDENIQVEIYPNCTLGTEVEYTKEVQAAGKTIQSSILSSGAFSSFFPSYQVMTCPFLFPDFPTAWAFFDSDLFAKFMDQMRSETGLKYLGTFDDGGGFVAFTNSKRLIKTVEDMKGLRIRVEENPAHVAIIESLGAKAVPLEWSQVETCLASGVAEGQFNAPGLNAAMKFWELVPYTSWTGHLYNSLNWVVNDEW</sequence>
<gene>
    <name evidence="4" type="ORF">S03H2_07199</name>
</gene>
<dbReference type="InterPro" id="IPR018389">
    <property type="entry name" value="DctP_fam"/>
</dbReference>
<dbReference type="AlphaFoldDB" id="X1FNA3"/>
<evidence type="ECO:0000256" key="3">
    <source>
        <dbReference type="ARBA" id="ARBA00022729"/>
    </source>
</evidence>
<dbReference type="Gene3D" id="3.40.190.170">
    <property type="entry name" value="Bacterial extracellular solute-binding protein, family 7"/>
    <property type="match status" value="1"/>
</dbReference>
<dbReference type="GO" id="GO:0055085">
    <property type="term" value="P:transmembrane transport"/>
    <property type="evidence" value="ECO:0007669"/>
    <property type="project" value="InterPro"/>
</dbReference>
<dbReference type="NCBIfam" id="NF037995">
    <property type="entry name" value="TRAP_S1"/>
    <property type="match status" value="1"/>
</dbReference>
<evidence type="ECO:0000313" key="4">
    <source>
        <dbReference type="EMBL" id="GAH22263.1"/>
    </source>
</evidence>
<keyword evidence="3" id="KW-0732">Signal</keyword>
<protein>
    <submittedName>
        <fullName evidence="4">Uncharacterized protein</fullName>
    </submittedName>
</protein>
<dbReference type="Pfam" id="PF03480">
    <property type="entry name" value="DctP"/>
    <property type="match status" value="1"/>
</dbReference>
<dbReference type="PANTHER" id="PTHR33376">
    <property type="match status" value="1"/>
</dbReference>
<proteinExistence type="inferred from homology"/>
<organism evidence="4">
    <name type="scientific">marine sediment metagenome</name>
    <dbReference type="NCBI Taxonomy" id="412755"/>
    <lineage>
        <taxon>unclassified sequences</taxon>
        <taxon>metagenomes</taxon>
        <taxon>ecological metagenomes</taxon>
    </lineage>
</organism>
<reference evidence="4" key="1">
    <citation type="journal article" date="2014" name="Front. Microbiol.">
        <title>High frequency of phylogenetically diverse reductive dehalogenase-homologous genes in deep subseafloor sedimentary metagenomes.</title>
        <authorList>
            <person name="Kawai M."/>
            <person name="Futagami T."/>
            <person name="Toyoda A."/>
            <person name="Takaki Y."/>
            <person name="Nishi S."/>
            <person name="Hori S."/>
            <person name="Arai W."/>
            <person name="Tsubouchi T."/>
            <person name="Morono Y."/>
            <person name="Uchiyama I."/>
            <person name="Ito T."/>
            <person name="Fujiyama A."/>
            <person name="Inagaki F."/>
            <person name="Takami H."/>
        </authorList>
    </citation>
    <scope>NUCLEOTIDE SEQUENCE</scope>
    <source>
        <strain evidence="4">Expedition CK06-06</strain>
    </source>
</reference>
<accession>X1FNA3</accession>
<comment type="similarity">
    <text evidence="1">Belongs to the bacterial solute-binding protein 7 family.</text>
</comment>
<evidence type="ECO:0000256" key="1">
    <source>
        <dbReference type="ARBA" id="ARBA00009023"/>
    </source>
</evidence>
<dbReference type="InterPro" id="IPR038404">
    <property type="entry name" value="TRAP_DctP_sf"/>
</dbReference>
<keyword evidence="2" id="KW-0813">Transport</keyword>